<keyword evidence="1" id="KW-0175">Coiled coil</keyword>
<protein>
    <submittedName>
        <fullName evidence="3">Uncharacterized protein</fullName>
    </submittedName>
</protein>
<feature type="region of interest" description="Disordered" evidence="2">
    <location>
        <begin position="1"/>
        <end position="44"/>
    </location>
</feature>
<gene>
    <name evidence="3" type="ORF">NTJ_09033</name>
</gene>
<feature type="coiled-coil region" evidence="1">
    <location>
        <begin position="79"/>
        <end position="113"/>
    </location>
</feature>
<evidence type="ECO:0000256" key="2">
    <source>
        <dbReference type="SAM" id="MobiDB-lite"/>
    </source>
</evidence>
<dbReference type="Proteomes" id="UP001307889">
    <property type="component" value="Chromosome 7"/>
</dbReference>
<reference evidence="3 4" key="1">
    <citation type="submission" date="2023-09" db="EMBL/GenBank/DDBJ databases">
        <title>Nesidiocoris tenuis whole genome shotgun sequence.</title>
        <authorList>
            <person name="Shibata T."/>
            <person name="Shimoda M."/>
            <person name="Kobayashi T."/>
            <person name="Uehara T."/>
        </authorList>
    </citation>
    <scope>NUCLEOTIDE SEQUENCE [LARGE SCALE GENOMIC DNA]</scope>
    <source>
        <strain evidence="3 4">Japan</strain>
    </source>
</reference>
<keyword evidence="4" id="KW-1185">Reference proteome</keyword>
<proteinExistence type="predicted"/>
<evidence type="ECO:0000256" key="1">
    <source>
        <dbReference type="SAM" id="Coils"/>
    </source>
</evidence>
<evidence type="ECO:0000313" key="4">
    <source>
        <dbReference type="Proteomes" id="UP001307889"/>
    </source>
</evidence>
<feature type="compositionally biased region" description="Polar residues" evidence="2">
    <location>
        <begin position="22"/>
        <end position="34"/>
    </location>
</feature>
<accession>A0ABN7AXY5</accession>
<evidence type="ECO:0000313" key="3">
    <source>
        <dbReference type="EMBL" id="BES96227.1"/>
    </source>
</evidence>
<dbReference type="EMBL" id="AP028915">
    <property type="protein sequence ID" value="BES96227.1"/>
    <property type="molecule type" value="Genomic_DNA"/>
</dbReference>
<name>A0ABN7AXY5_9HEMI</name>
<sequence length="287" mass="32054">MSGKEKVTQSPVSKKRNRDSPETSPSQPVQQSKKMTSKQDLGKVDGDLNSRMMLGFQQLADKMDKLATKDDFRSLETKIEELVASKVDVAEQLNELRAENQELRSYIELVDTKARSANIVISGLKIGEEESIGACVEKLLVQVMNVPIEDFVIVDAYRLGPPGGRSAVLVKMSTERCVLNVLRRTAGLKGSTIRISRDMPPRVRDCSNRMLKLRHELKAVCPKLNVKLNRDKVIIENHRLEWRGDSLVCGKEDGVAVLMRTTGKDFAQVVEDIVKFRKDSARSGTSS</sequence>
<organism evidence="3 4">
    <name type="scientific">Nesidiocoris tenuis</name>
    <dbReference type="NCBI Taxonomy" id="355587"/>
    <lineage>
        <taxon>Eukaryota</taxon>
        <taxon>Metazoa</taxon>
        <taxon>Ecdysozoa</taxon>
        <taxon>Arthropoda</taxon>
        <taxon>Hexapoda</taxon>
        <taxon>Insecta</taxon>
        <taxon>Pterygota</taxon>
        <taxon>Neoptera</taxon>
        <taxon>Paraneoptera</taxon>
        <taxon>Hemiptera</taxon>
        <taxon>Heteroptera</taxon>
        <taxon>Panheteroptera</taxon>
        <taxon>Cimicomorpha</taxon>
        <taxon>Miridae</taxon>
        <taxon>Dicyphina</taxon>
        <taxon>Nesidiocoris</taxon>
    </lineage>
</organism>